<feature type="region of interest" description="Disordered" evidence="2">
    <location>
        <begin position="596"/>
        <end position="618"/>
    </location>
</feature>
<feature type="compositionally biased region" description="Polar residues" evidence="2">
    <location>
        <begin position="29"/>
        <end position="42"/>
    </location>
</feature>
<feature type="region of interest" description="Disordered" evidence="2">
    <location>
        <begin position="524"/>
        <end position="555"/>
    </location>
</feature>
<gene>
    <name evidence="4" type="ORF">ZIOFF_039395</name>
</gene>
<keyword evidence="5" id="KW-1185">Reference proteome</keyword>
<evidence type="ECO:0000313" key="4">
    <source>
        <dbReference type="EMBL" id="KAG6499605.1"/>
    </source>
</evidence>
<accession>A0A8J5G361</accession>
<feature type="compositionally biased region" description="Low complexity" evidence="2">
    <location>
        <begin position="73"/>
        <end position="82"/>
    </location>
</feature>
<feature type="compositionally biased region" description="Pro residues" evidence="2">
    <location>
        <begin position="289"/>
        <end position="299"/>
    </location>
</feature>
<feature type="region of interest" description="Disordered" evidence="2">
    <location>
        <begin position="353"/>
        <end position="379"/>
    </location>
</feature>
<feature type="compositionally biased region" description="Low complexity" evidence="2">
    <location>
        <begin position="300"/>
        <end position="311"/>
    </location>
</feature>
<feature type="compositionally biased region" description="Basic and acidic residues" evidence="2">
    <location>
        <begin position="45"/>
        <end position="54"/>
    </location>
</feature>
<feature type="compositionally biased region" description="Acidic residues" evidence="2">
    <location>
        <begin position="107"/>
        <end position="126"/>
    </location>
</feature>
<evidence type="ECO:0000259" key="3">
    <source>
        <dbReference type="Pfam" id="PF04504"/>
    </source>
</evidence>
<feature type="compositionally biased region" description="Basic and acidic residues" evidence="2">
    <location>
        <begin position="353"/>
        <end position="366"/>
    </location>
</feature>
<dbReference type="AlphaFoldDB" id="A0A8J5G361"/>
<dbReference type="GO" id="GO:0006355">
    <property type="term" value="P:regulation of DNA-templated transcription"/>
    <property type="evidence" value="ECO:0007669"/>
    <property type="project" value="InterPro"/>
</dbReference>
<evidence type="ECO:0000256" key="1">
    <source>
        <dbReference type="ARBA" id="ARBA00010820"/>
    </source>
</evidence>
<dbReference type="EMBL" id="JACMSC010000011">
    <property type="protein sequence ID" value="KAG6499605.1"/>
    <property type="molecule type" value="Genomic_DNA"/>
</dbReference>
<feature type="region of interest" description="Disordered" evidence="2">
    <location>
        <begin position="18"/>
        <end position="126"/>
    </location>
</feature>
<sequence length="668" mass="72620">MVDLSPLISCRSDLVARPSPAKELGESNLKPNTIAPNLTAPTATEIDRSIDRASDPSTMAAPTPPATHIDPSAAAAAVVAAATPRKLPIKRKDPLNPPSDHPLVKPDDDDEDLPDPDPSFDDDDDDFDEAEEVNAARPPAAGSAVLPPFRFQRVWSESDEIRFLQGLLGCWSQGLVFPRDLNLFFDRFSESMPQPYTRSQLSEKLRRLRKKFRVMSARIARGQDPSRLSPHDRDVLHLCTRLWHPTYAASSPFSSPDTLAPGSRGNKRRRPNPRAPSGQARAEASPVTAPSPPPPPPLLGPVFTLPTTATPSPVPISTLPPPVAQHPPLTNEKVAFPTDGISASTVLHFVKEEKEPKENEPIKEENNLEPPPVSGSNEASAVKDMLNPSIAKTVLDVFDACLEELKLSMASSISSSTTKESNLEKKWRELRAAEMNVLARRLRLPTHFNAQRRSQPDNTKQGERQLEHRCLGALVNAASGVTDDKDSGGQQLTMLLFVLGWWLAGNRQTPINRWESVTKLYGGTRHDDKEASNEGEASSEEGSSDESSSSNDEVKESPKVEFLYITIVYLKNALAKSQSRGVGGLQPCSCDFLRHGQDASDSDDDVKETAAPGPTHMTQREWLTNSLGEFCSLGVSGGPSAVDRDIRHDVMLGSCISGPPPPPPSDDA</sequence>
<dbReference type="InterPro" id="IPR053932">
    <property type="entry name" value="GeBP-like_DBD"/>
</dbReference>
<reference evidence="4 5" key="1">
    <citation type="submission" date="2020-08" db="EMBL/GenBank/DDBJ databases">
        <title>Plant Genome Project.</title>
        <authorList>
            <person name="Zhang R.-G."/>
        </authorList>
    </citation>
    <scope>NUCLEOTIDE SEQUENCE [LARGE SCALE GENOMIC DNA]</scope>
    <source>
        <tissue evidence="4">Rhizome</tissue>
    </source>
</reference>
<proteinExistence type="inferred from homology"/>
<dbReference type="Proteomes" id="UP000734854">
    <property type="component" value="Unassembled WGS sequence"/>
</dbReference>
<comment type="similarity">
    <text evidence="1">Belongs to the GeBP family.</text>
</comment>
<dbReference type="PANTHER" id="PTHR31662:SF8">
    <property type="entry name" value="EXPRESSED PROTEIN"/>
    <property type="match status" value="1"/>
</dbReference>
<dbReference type="InterPro" id="IPR007592">
    <property type="entry name" value="GEBP"/>
</dbReference>
<evidence type="ECO:0000256" key="2">
    <source>
        <dbReference type="SAM" id="MobiDB-lite"/>
    </source>
</evidence>
<dbReference type="Pfam" id="PF04504">
    <property type="entry name" value="GeBP-like_DBD"/>
    <property type="match status" value="1"/>
</dbReference>
<comment type="caution">
    <text evidence="4">The sequence shown here is derived from an EMBL/GenBank/DDBJ whole genome shotgun (WGS) entry which is preliminary data.</text>
</comment>
<dbReference type="PANTHER" id="PTHR31662">
    <property type="entry name" value="BNAANNG10740D PROTEIN-RELATED"/>
    <property type="match status" value="1"/>
</dbReference>
<protein>
    <recommendedName>
        <fullName evidence="3">Glabrous enhancer-binding protein-like DBD domain-containing protein</fullName>
    </recommendedName>
</protein>
<evidence type="ECO:0000313" key="5">
    <source>
        <dbReference type="Proteomes" id="UP000734854"/>
    </source>
</evidence>
<feature type="domain" description="Glabrous enhancer-binding protein-like DBD" evidence="3">
    <location>
        <begin position="151"/>
        <end position="244"/>
    </location>
</feature>
<name>A0A8J5G361_ZINOF</name>
<organism evidence="4 5">
    <name type="scientific">Zingiber officinale</name>
    <name type="common">Ginger</name>
    <name type="synonym">Amomum zingiber</name>
    <dbReference type="NCBI Taxonomy" id="94328"/>
    <lineage>
        <taxon>Eukaryota</taxon>
        <taxon>Viridiplantae</taxon>
        <taxon>Streptophyta</taxon>
        <taxon>Embryophyta</taxon>
        <taxon>Tracheophyta</taxon>
        <taxon>Spermatophyta</taxon>
        <taxon>Magnoliopsida</taxon>
        <taxon>Liliopsida</taxon>
        <taxon>Zingiberales</taxon>
        <taxon>Zingiberaceae</taxon>
        <taxon>Zingiber</taxon>
    </lineage>
</organism>
<dbReference type="GO" id="GO:0005634">
    <property type="term" value="C:nucleus"/>
    <property type="evidence" value="ECO:0007669"/>
    <property type="project" value="TreeGrafter"/>
</dbReference>
<feature type="region of interest" description="Disordered" evidence="2">
    <location>
        <begin position="251"/>
        <end position="320"/>
    </location>
</feature>